<gene>
    <name evidence="2" type="ORF">ACFOZ4_40305</name>
</gene>
<protein>
    <recommendedName>
        <fullName evidence="4">Glycosyltransferase RgtA/B/C/D-like domain-containing protein</fullName>
    </recommendedName>
</protein>
<dbReference type="EMBL" id="JBHSAY010000035">
    <property type="protein sequence ID" value="MFC4136885.1"/>
    <property type="molecule type" value="Genomic_DNA"/>
</dbReference>
<comment type="caution">
    <text evidence="2">The sequence shown here is derived from an EMBL/GenBank/DDBJ whole genome shotgun (WGS) entry which is preliminary data.</text>
</comment>
<organism evidence="2 3">
    <name type="scientific">Hamadaea flava</name>
    <dbReference type="NCBI Taxonomy" id="1742688"/>
    <lineage>
        <taxon>Bacteria</taxon>
        <taxon>Bacillati</taxon>
        <taxon>Actinomycetota</taxon>
        <taxon>Actinomycetes</taxon>
        <taxon>Micromonosporales</taxon>
        <taxon>Micromonosporaceae</taxon>
        <taxon>Hamadaea</taxon>
    </lineage>
</organism>
<accession>A0ABV8M1H4</accession>
<evidence type="ECO:0000256" key="1">
    <source>
        <dbReference type="SAM" id="Phobius"/>
    </source>
</evidence>
<evidence type="ECO:0000313" key="2">
    <source>
        <dbReference type="EMBL" id="MFC4136885.1"/>
    </source>
</evidence>
<keyword evidence="1" id="KW-1133">Transmembrane helix</keyword>
<feature type="transmembrane region" description="Helical" evidence="1">
    <location>
        <begin position="83"/>
        <end position="105"/>
    </location>
</feature>
<feature type="transmembrane region" description="Helical" evidence="1">
    <location>
        <begin position="182"/>
        <end position="198"/>
    </location>
</feature>
<keyword evidence="3" id="KW-1185">Reference proteome</keyword>
<sequence length="465" mass="49027">MATGPRWHWALLPMAFLPLAIFRAGLLAESDTFWQIRVGLDTLTTGRIPQSDTYSWTLAGTPWQPNSWAFDVLLALAYRGGGLPIVAFTGALVIPLIALTVGLAARRLGAQPKITLLVLLYGVIPLTAFLSVRPQIVDYAVVPLLILLVDVLMRGSTTKARWWAVAGLGLTQAAWVNLHLAAPLGVAVVAAAGIGHVIQERSAATVRALAAGLLTTAICSLASPYGWHVVQIAGAVRASSAYVVEWAPFDPTVVTSDLLLLLAVGAAYAAWRLRAYAYLLVLVLLIPAGLYALRMLPIAVVAGLPILARIADASPRRDAYLRSRSPLVWLAVSGLLAAEVVLAAGKLPTLGTPDYPVAAIQAMPTGCRLFNGYQLGGPVILLRPDVPVSQDSRSDLYGRTLLAAANDTEFGPDGLRRLDADGITCVLVTPSTPLGRSLRTADGWTTIGGDDTGMLFIRGGSAASG</sequence>
<feature type="transmembrane region" description="Helical" evidence="1">
    <location>
        <begin position="114"/>
        <end position="130"/>
    </location>
</feature>
<reference evidence="3" key="1">
    <citation type="journal article" date="2019" name="Int. J. Syst. Evol. Microbiol.">
        <title>The Global Catalogue of Microorganisms (GCM) 10K type strain sequencing project: providing services to taxonomists for standard genome sequencing and annotation.</title>
        <authorList>
            <consortium name="The Broad Institute Genomics Platform"/>
            <consortium name="The Broad Institute Genome Sequencing Center for Infectious Disease"/>
            <person name="Wu L."/>
            <person name="Ma J."/>
        </authorList>
    </citation>
    <scope>NUCLEOTIDE SEQUENCE [LARGE SCALE GENOMIC DNA]</scope>
    <source>
        <strain evidence="3">CGMCC 4.7289</strain>
    </source>
</reference>
<feature type="transmembrane region" description="Helical" evidence="1">
    <location>
        <begin position="253"/>
        <end position="271"/>
    </location>
</feature>
<feature type="transmembrane region" description="Helical" evidence="1">
    <location>
        <begin position="278"/>
        <end position="307"/>
    </location>
</feature>
<dbReference type="Proteomes" id="UP001595816">
    <property type="component" value="Unassembled WGS sequence"/>
</dbReference>
<keyword evidence="1" id="KW-0812">Transmembrane</keyword>
<feature type="transmembrane region" description="Helical" evidence="1">
    <location>
        <begin position="210"/>
        <end position="233"/>
    </location>
</feature>
<evidence type="ECO:0008006" key="4">
    <source>
        <dbReference type="Google" id="ProtNLM"/>
    </source>
</evidence>
<dbReference type="RefSeq" id="WP_253762048.1">
    <property type="nucleotide sequence ID" value="NZ_JAMZDZ010000001.1"/>
</dbReference>
<name>A0ABV8M1H4_9ACTN</name>
<evidence type="ECO:0000313" key="3">
    <source>
        <dbReference type="Proteomes" id="UP001595816"/>
    </source>
</evidence>
<proteinExistence type="predicted"/>
<keyword evidence="1" id="KW-0472">Membrane</keyword>